<evidence type="ECO:0000313" key="3">
    <source>
        <dbReference type="Proteomes" id="UP000054549"/>
    </source>
</evidence>
<dbReference type="Proteomes" id="UP000054549">
    <property type="component" value="Unassembled WGS sequence"/>
</dbReference>
<organism evidence="2 3">
    <name type="scientific">Amanita muscaria (strain Koide BX008)</name>
    <dbReference type="NCBI Taxonomy" id="946122"/>
    <lineage>
        <taxon>Eukaryota</taxon>
        <taxon>Fungi</taxon>
        <taxon>Dikarya</taxon>
        <taxon>Basidiomycota</taxon>
        <taxon>Agaricomycotina</taxon>
        <taxon>Agaricomycetes</taxon>
        <taxon>Agaricomycetidae</taxon>
        <taxon>Agaricales</taxon>
        <taxon>Pluteineae</taxon>
        <taxon>Amanitaceae</taxon>
        <taxon>Amanita</taxon>
    </lineage>
</organism>
<accession>A0A0C2SK75</accession>
<feature type="compositionally biased region" description="Low complexity" evidence="1">
    <location>
        <begin position="82"/>
        <end position="101"/>
    </location>
</feature>
<reference evidence="2 3" key="1">
    <citation type="submission" date="2014-04" db="EMBL/GenBank/DDBJ databases">
        <title>Evolutionary Origins and Diversification of the Mycorrhizal Mutualists.</title>
        <authorList>
            <consortium name="DOE Joint Genome Institute"/>
            <consortium name="Mycorrhizal Genomics Consortium"/>
            <person name="Kohler A."/>
            <person name="Kuo A."/>
            <person name="Nagy L.G."/>
            <person name="Floudas D."/>
            <person name="Copeland A."/>
            <person name="Barry K.W."/>
            <person name="Cichocki N."/>
            <person name="Veneault-Fourrey C."/>
            <person name="LaButti K."/>
            <person name="Lindquist E.A."/>
            <person name="Lipzen A."/>
            <person name="Lundell T."/>
            <person name="Morin E."/>
            <person name="Murat C."/>
            <person name="Riley R."/>
            <person name="Ohm R."/>
            <person name="Sun H."/>
            <person name="Tunlid A."/>
            <person name="Henrissat B."/>
            <person name="Grigoriev I.V."/>
            <person name="Hibbett D.S."/>
            <person name="Martin F."/>
        </authorList>
    </citation>
    <scope>NUCLEOTIDE SEQUENCE [LARGE SCALE GENOMIC DNA]</scope>
    <source>
        <strain evidence="2 3">Koide BX008</strain>
    </source>
</reference>
<sequence length="332" mass="36107">MLPDRPPQATFSCDSSDDNANPRLSEDAGDFGQIRLPENEATILMTEHVPASLHFSNMSYTSPGTRNVSLPQQRHQSAWGNRPSESTPAPSSPRRSALTPPENSTAHQVWVKNKSSTTQPAASSSTSANPPSGSEKTSPAKPNMLRNQVPLRPPLMPRKERTLLLRPPTAGKFNFPTIVAPSSLSLSSAVSLASESVSGSVQIDPSKHDNDYDYDYDEKLTEETYHENWETASVYVPNENDTVAVRIGSNDKGKGKSVSPVTTSKAKTATANLWPKDNPQPSSSLMPVNLLWANPVPAKQEPVINLWADLGPNLQPTIISLVLSRSLIPRRM</sequence>
<dbReference type="AlphaFoldDB" id="A0A0C2SK75"/>
<feature type="compositionally biased region" description="Low complexity" evidence="1">
    <location>
        <begin position="115"/>
        <end position="134"/>
    </location>
</feature>
<dbReference type="STRING" id="946122.A0A0C2SK75"/>
<gene>
    <name evidence="2" type="ORF">M378DRAFT_12034</name>
</gene>
<feature type="compositionally biased region" description="Polar residues" evidence="1">
    <location>
        <begin position="56"/>
        <end position="79"/>
    </location>
</feature>
<keyword evidence="3" id="KW-1185">Reference proteome</keyword>
<proteinExistence type="predicted"/>
<protein>
    <submittedName>
        <fullName evidence="2">Uncharacterized protein</fullName>
    </submittedName>
</protein>
<feature type="region of interest" description="Disordered" evidence="1">
    <location>
        <begin position="1"/>
        <end position="32"/>
    </location>
</feature>
<dbReference type="HOGENOM" id="CLU_836703_0_0_1"/>
<feature type="region of interest" description="Disordered" evidence="1">
    <location>
        <begin position="56"/>
        <end position="157"/>
    </location>
</feature>
<name>A0A0C2SK75_AMAMK</name>
<dbReference type="InParanoid" id="A0A0C2SK75"/>
<evidence type="ECO:0000256" key="1">
    <source>
        <dbReference type="SAM" id="MobiDB-lite"/>
    </source>
</evidence>
<evidence type="ECO:0000313" key="2">
    <source>
        <dbReference type="EMBL" id="KIL63600.1"/>
    </source>
</evidence>
<feature type="region of interest" description="Disordered" evidence="1">
    <location>
        <begin position="247"/>
        <end position="266"/>
    </location>
</feature>
<dbReference type="EMBL" id="KN818257">
    <property type="protein sequence ID" value="KIL63600.1"/>
    <property type="molecule type" value="Genomic_DNA"/>
</dbReference>